<dbReference type="Proteomes" id="UP000800200">
    <property type="component" value="Unassembled WGS sequence"/>
</dbReference>
<dbReference type="EMBL" id="ML994626">
    <property type="protein sequence ID" value="KAF2187550.1"/>
    <property type="molecule type" value="Genomic_DNA"/>
</dbReference>
<protein>
    <submittedName>
        <fullName evidence="4">NTF2-like protein</fullName>
    </submittedName>
</protein>
<evidence type="ECO:0000256" key="1">
    <source>
        <dbReference type="ARBA" id="ARBA00008584"/>
    </source>
</evidence>
<evidence type="ECO:0000256" key="2">
    <source>
        <dbReference type="ARBA" id="ARBA00023239"/>
    </source>
</evidence>
<feature type="domain" description="Scytalone dehydratase-like" evidence="3">
    <location>
        <begin position="9"/>
        <end position="151"/>
    </location>
</feature>
<dbReference type="Gene3D" id="3.10.450.50">
    <property type="match status" value="1"/>
</dbReference>
<feature type="non-terminal residue" evidence="4">
    <location>
        <position position="1"/>
    </location>
</feature>
<evidence type="ECO:0000313" key="4">
    <source>
        <dbReference type="EMBL" id="KAF2187550.1"/>
    </source>
</evidence>
<name>A0A6A6EBN7_9PEZI</name>
<dbReference type="OrthoDB" id="3728618at2759"/>
<keyword evidence="2" id="KW-0456">Lyase</keyword>
<evidence type="ECO:0000259" key="3">
    <source>
        <dbReference type="Pfam" id="PF02982"/>
    </source>
</evidence>
<dbReference type="SUPFAM" id="SSF54427">
    <property type="entry name" value="NTF2-like"/>
    <property type="match status" value="1"/>
</dbReference>
<organism evidence="4 5">
    <name type="scientific">Zopfia rhizophila CBS 207.26</name>
    <dbReference type="NCBI Taxonomy" id="1314779"/>
    <lineage>
        <taxon>Eukaryota</taxon>
        <taxon>Fungi</taxon>
        <taxon>Dikarya</taxon>
        <taxon>Ascomycota</taxon>
        <taxon>Pezizomycotina</taxon>
        <taxon>Dothideomycetes</taxon>
        <taxon>Dothideomycetes incertae sedis</taxon>
        <taxon>Zopfiaceae</taxon>
        <taxon>Zopfia</taxon>
    </lineage>
</organism>
<dbReference type="InterPro" id="IPR049884">
    <property type="entry name" value="Scytalone_dh"/>
</dbReference>
<gene>
    <name evidence="4" type="ORF">K469DRAFT_569159</name>
</gene>
<sequence>NAGITEWRQLSYLAFEWADSYDSKEWHRLEAILAHEVELDYRDHLGWSATMSAKEFLQRGIDSAGDLVESMHHIGASKYKRIADDTVLGYHQVYNEYQRYPSKDDRKTVLASGNDLHEYRKIDGEWKLGGIKPRGRMSHFNFENVYPNGEASEGGKNES</sequence>
<accession>A0A6A6EBN7</accession>
<dbReference type="InterPro" id="IPR032710">
    <property type="entry name" value="NTF2-like_dom_sf"/>
</dbReference>
<keyword evidence="5" id="KW-1185">Reference proteome</keyword>
<proteinExistence type="inferred from homology"/>
<dbReference type="AlphaFoldDB" id="A0A6A6EBN7"/>
<dbReference type="Pfam" id="PF02982">
    <property type="entry name" value="Scytalone_dh"/>
    <property type="match status" value="1"/>
</dbReference>
<reference evidence="4" key="1">
    <citation type="journal article" date="2020" name="Stud. Mycol.">
        <title>101 Dothideomycetes genomes: a test case for predicting lifestyles and emergence of pathogens.</title>
        <authorList>
            <person name="Haridas S."/>
            <person name="Albert R."/>
            <person name="Binder M."/>
            <person name="Bloem J."/>
            <person name="Labutti K."/>
            <person name="Salamov A."/>
            <person name="Andreopoulos B."/>
            <person name="Baker S."/>
            <person name="Barry K."/>
            <person name="Bills G."/>
            <person name="Bluhm B."/>
            <person name="Cannon C."/>
            <person name="Castanera R."/>
            <person name="Culley D."/>
            <person name="Daum C."/>
            <person name="Ezra D."/>
            <person name="Gonzalez J."/>
            <person name="Henrissat B."/>
            <person name="Kuo A."/>
            <person name="Liang C."/>
            <person name="Lipzen A."/>
            <person name="Lutzoni F."/>
            <person name="Magnuson J."/>
            <person name="Mondo S."/>
            <person name="Nolan M."/>
            <person name="Ohm R."/>
            <person name="Pangilinan J."/>
            <person name="Park H.-J."/>
            <person name="Ramirez L."/>
            <person name="Alfaro M."/>
            <person name="Sun H."/>
            <person name="Tritt A."/>
            <person name="Yoshinaga Y."/>
            <person name="Zwiers L.-H."/>
            <person name="Turgeon B."/>
            <person name="Goodwin S."/>
            <person name="Spatafora J."/>
            <person name="Crous P."/>
            <person name="Grigoriev I."/>
        </authorList>
    </citation>
    <scope>NUCLEOTIDE SEQUENCE</scope>
    <source>
        <strain evidence="4">CBS 207.26</strain>
    </source>
</reference>
<comment type="similarity">
    <text evidence="1">Belongs to the scytalone dehydratase family.</text>
</comment>
<evidence type="ECO:0000313" key="5">
    <source>
        <dbReference type="Proteomes" id="UP000800200"/>
    </source>
</evidence>
<dbReference type="GO" id="GO:0016829">
    <property type="term" value="F:lyase activity"/>
    <property type="evidence" value="ECO:0007669"/>
    <property type="project" value="UniProtKB-KW"/>
</dbReference>